<dbReference type="SUPFAM" id="SSF55781">
    <property type="entry name" value="GAF domain-like"/>
    <property type="match status" value="1"/>
</dbReference>
<evidence type="ECO:0000313" key="4">
    <source>
        <dbReference type="EMBL" id="GJM61584.1"/>
    </source>
</evidence>
<feature type="domain" description="GAF" evidence="3">
    <location>
        <begin position="251"/>
        <end position="387"/>
    </location>
</feature>
<evidence type="ECO:0000256" key="2">
    <source>
        <dbReference type="SAM" id="Phobius"/>
    </source>
</evidence>
<feature type="transmembrane region" description="Helical" evidence="2">
    <location>
        <begin position="165"/>
        <end position="184"/>
    </location>
</feature>
<evidence type="ECO:0000259" key="3">
    <source>
        <dbReference type="Pfam" id="PF13185"/>
    </source>
</evidence>
<organism evidence="4 5">
    <name type="scientific">Persicobacter diffluens</name>
    <dbReference type="NCBI Taxonomy" id="981"/>
    <lineage>
        <taxon>Bacteria</taxon>
        <taxon>Pseudomonadati</taxon>
        <taxon>Bacteroidota</taxon>
        <taxon>Cytophagia</taxon>
        <taxon>Cytophagales</taxon>
        <taxon>Persicobacteraceae</taxon>
        <taxon>Persicobacter</taxon>
    </lineage>
</organism>
<keyword evidence="1" id="KW-0175">Coiled coil</keyword>
<feature type="transmembrane region" description="Helical" evidence="2">
    <location>
        <begin position="79"/>
        <end position="97"/>
    </location>
</feature>
<keyword evidence="2" id="KW-0812">Transmembrane</keyword>
<dbReference type="AlphaFoldDB" id="A0AAN5AK22"/>
<reference evidence="4 5" key="1">
    <citation type="submission" date="2021-12" db="EMBL/GenBank/DDBJ databases">
        <title>Genome sequencing of bacteria with rrn-lacking chromosome and rrn-plasmid.</title>
        <authorList>
            <person name="Anda M."/>
            <person name="Iwasaki W."/>
        </authorList>
    </citation>
    <scope>NUCLEOTIDE SEQUENCE [LARGE SCALE GENOMIC DNA]</scope>
    <source>
        <strain evidence="4 5">NBRC 15940</strain>
    </source>
</reference>
<sequence>MSLKSILLSTLPKGLSEEEEFNYQLTNIISFFLTIVGLAFTLISAFVFPTGIIYPIIGTTFFASPLLLNKFKQIDISRLALIIGSVIALSLYHTALRKPGDELIVGLALLQLSFALVGFLLFTKKEKSLFAAANLIALGGFFYLVTASGKNINDMDISVFTTGFMHYIAVFAALIIAFFIMLTFRYINTQNQNKTLVLMKDVQKQQEEMSVKNDELNKYIGEIEIKQEEDKQRQWIAEGQSKVDHLLRTEEDKDAVFDKLLSFLVKYMGVNQGAVFLVENQENNDEYLKMAGCYAYDRKKYLDKRINIGEGLIGQCFLEKERIFLTEIPENYVNITSGLGSANPTNLIIIPFLYNEEVVAVIELASFDIIPEHQITFLENMGQSVAAFVMNHRVNIRTQKLLEESQMNAEMLRAQEEEMRQNMEELTATQEEAERRTLAFQKELAAKNEEIENLKLRLQQV</sequence>
<accession>A0AAN5AK22</accession>
<keyword evidence="5" id="KW-1185">Reference proteome</keyword>
<gene>
    <name evidence="4" type="ORF">PEDI_21360</name>
</gene>
<comment type="caution">
    <text evidence="4">The sequence shown here is derived from an EMBL/GenBank/DDBJ whole genome shotgun (WGS) entry which is preliminary data.</text>
</comment>
<feature type="transmembrane region" description="Helical" evidence="2">
    <location>
        <begin position="103"/>
        <end position="122"/>
    </location>
</feature>
<name>A0AAN5AK22_9BACT</name>
<dbReference type="Proteomes" id="UP001310022">
    <property type="component" value="Unassembled WGS sequence"/>
</dbReference>
<dbReference type="InterPro" id="IPR029016">
    <property type="entry name" value="GAF-like_dom_sf"/>
</dbReference>
<keyword evidence="2" id="KW-0472">Membrane</keyword>
<dbReference type="InterPro" id="IPR003018">
    <property type="entry name" value="GAF"/>
</dbReference>
<feature type="transmembrane region" description="Helical" evidence="2">
    <location>
        <begin position="21"/>
        <end position="40"/>
    </location>
</feature>
<dbReference type="Pfam" id="PF13185">
    <property type="entry name" value="GAF_2"/>
    <property type="match status" value="1"/>
</dbReference>
<feature type="transmembrane region" description="Helical" evidence="2">
    <location>
        <begin position="129"/>
        <end position="145"/>
    </location>
</feature>
<feature type="transmembrane region" description="Helical" evidence="2">
    <location>
        <begin position="46"/>
        <end position="67"/>
    </location>
</feature>
<proteinExistence type="predicted"/>
<evidence type="ECO:0000313" key="5">
    <source>
        <dbReference type="Proteomes" id="UP001310022"/>
    </source>
</evidence>
<evidence type="ECO:0000256" key="1">
    <source>
        <dbReference type="SAM" id="Coils"/>
    </source>
</evidence>
<dbReference type="Gene3D" id="3.30.450.40">
    <property type="match status" value="1"/>
</dbReference>
<feature type="coiled-coil region" evidence="1">
    <location>
        <begin position="402"/>
        <end position="461"/>
    </location>
</feature>
<keyword evidence="2" id="KW-1133">Transmembrane helix</keyword>
<dbReference type="EMBL" id="BQKE01000001">
    <property type="protein sequence ID" value="GJM61584.1"/>
    <property type="molecule type" value="Genomic_DNA"/>
</dbReference>
<protein>
    <recommendedName>
        <fullName evidence="3">GAF domain-containing protein</fullName>
    </recommendedName>
</protein>
<dbReference type="RefSeq" id="WP_338237108.1">
    <property type="nucleotide sequence ID" value="NZ_BQKE01000001.1"/>
</dbReference>